<feature type="signal peptide" evidence="2">
    <location>
        <begin position="1"/>
        <end position="29"/>
    </location>
</feature>
<keyword evidence="2" id="KW-0732">Signal</keyword>
<evidence type="ECO:0000313" key="3">
    <source>
        <dbReference type="EMBL" id="CAG6643507.1"/>
    </source>
</evidence>
<accession>A0A8D8R5F1</accession>
<dbReference type="EMBL" id="HBUF01127475">
    <property type="protein sequence ID" value="CAG6643507.1"/>
    <property type="molecule type" value="Transcribed_RNA"/>
</dbReference>
<dbReference type="AlphaFoldDB" id="A0A8D8R5F1"/>
<name>A0A8D8R5F1_9HEMI</name>
<reference evidence="3" key="1">
    <citation type="submission" date="2021-05" db="EMBL/GenBank/DDBJ databases">
        <authorList>
            <person name="Alioto T."/>
            <person name="Alioto T."/>
            <person name="Gomez Garrido J."/>
        </authorList>
    </citation>
    <scope>NUCLEOTIDE SEQUENCE</scope>
</reference>
<evidence type="ECO:0000256" key="1">
    <source>
        <dbReference type="SAM" id="MobiDB-lite"/>
    </source>
</evidence>
<feature type="compositionally biased region" description="Low complexity" evidence="1">
    <location>
        <begin position="67"/>
        <end position="77"/>
    </location>
</feature>
<feature type="chain" id="PRO_5036261849" evidence="2">
    <location>
        <begin position="30"/>
        <end position="129"/>
    </location>
</feature>
<dbReference type="EMBL" id="HBUF01127476">
    <property type="protein sequence ID" value="CAG6643508.1"/>
    <property type="molecule type" value="Transcribed_RNA"/>
</dbReference>
<proteinExistence type="predicted"/>
<feature type="region of interest" description="Disordered" evidence="1">
    <location>
        <begin position="40"/>
        <end position="81"/>
    </location>
</feature>
<sequence>MGDAMYRGTLVYAIFGLIICCQISGLTSAEEEEAEVAESRYFLDNKPPSQPRDAEDSWRPIVGSGGSKPASSSSDVSFDLQPGGHPVFSKLLEHHESRNIETYDTSLHNKFYNNLKQLHEAENRHVPFR</sequence>
<protein>
    <submittedName>
        <fullName evidence="3">Uncharacterized protein</fullName>
    </submittedName>
</protein>
<organism evidence="3">
    <name type="scientific">Cacopsylla melanoneura</name>
    <dbReference type="NCBI Taxonomy" id="428564"/>
    <lineage>
        <taxon>Eukaryota</taxon>
        <taxon>Metazoa</taxon>
        <taxon>Ecdysozoa</taxon>
        <taxon>Arthropoda</taxon>
        <taxon>Hexapoda</taxon>
        <taxon>Insecta</taxon>
        <taxon>Pterygota</taxon>
        <taxon>Neoptera</taxon>
        <taxon>Paraneoptera</taxon>
        <taxon>Hemiptera</taxon>
        <taxon>Sternorrhyncha</taxon>
        <taxon>Psylloidea</taxon>
        <taxon>Psyllidae</taxon>
        <taxon>Psyllinae</taxon>
        <taxon>Cacopsylla</taxon>
    </lineage>
</organism>
<evidence type="ECO:0000256" key="2">
    <source>
        <dbReference type="SAM" id="SignalP"/>
    </source>
</evidence>